<evidence type="ECO:0000313" key="1">
    <source>
        <dbReference type="EMBL" id="CBY14410.1"/>
    </source>
</evidence>
<gene>
    <name evidence="1" type="ORF">GSOID_T00007406001</name>
</gene>
<dbReference type="AlphaFoldDB" id="E4XXL6"/>
<organism evidence="1">
    <name type="scientific">Oikopleura dioica</name>
    <name type="common">Tunicate</name>
    <dbReference type="NCBI Taxonomy" id="34765"/>
    <lineage>
        <taxon>Eukaryota</taxon>
        <taxon>Metazoa</taxon>
        <taxon>Chordata</taxon>
        <taxon>Tunicata</taxon>
        <taxon>Appendicularia</taxon>
        <taxon>Copelata</taxon>
        <taxon>Oikopleuridae</taxon>
        <taxon>Oikopleura</taxon>
    </lineage>
</organism>
<evidence type="ECO:0000313" key="2">
    <source>
        <dbReference type="Proteomes" id="UP000001307"/>
    </source>
</evidence>
<accession>E4XXL6</accession>
<name>E4XXL6_OIKDI</name>
<keyword evidence="2" id="KW-1185">Reference proteome</keyword>
<dbReference type="Proteomes" id="UP000001307">
    <property type="component" value="Unassembled WGS sequence"/>
</dbReference>
<proteinExistence type="predicted"/>
<sequence length="198" mass="22816">MRIENENLRQALNEIGIAGIQRVEQNLNIEKTQEGARYQERVVKEKEVETKNCELEELRKELGVIGGAGHYFGNDKGGVRDSMEEKEFKKVLQLLAAGETKINLKFSWSQMLKVAEAGWTIKFNTAFKNYGGDGKFYLWIWNKEGGAKFKAIAQEIDERNGEEANRRELQSKKDGTRQRIKYEDVAGYVYVRFNITIL</sequence>
<dbReference type="InParanoid" id="E4XXL6"/>
<dbReference type="EMBL" id="FN653282">
    <property type="protein sequence ID" value="CBY14410.1"/>
    <property type="molecule type" value="Genomic_DNA"/>
</dbReference>
<reference evidence="1" key="1">
    <citation type="journal article" date="2010" name="Science">
        <title>Plasticity of animal genome architecture unmasked by rapid evolution of a pelagic tunicate.</title>
        <authorList>
            <person name="Denoeud F."/>
            <person name="Henriet S."/>
            <person name="Mungpakdee S."/>
            <person name="Aury J.M."/>
            <person name="Da Silva C."/>
            <person name="Brinkmann H."/>
            <person name="Mikhaleva J."/>
            <person name="Olsen L.C."/>
            <person name="Jubin C."/>
            <person name="Canestro C."/>
            <person name="Bouquet J.M."/>
            <person name="Danks G."/>
            <person name="Poulain J."/>
            <person name="Campsteijn C."/>
            <person name="Adamski M."/>
            <person name="Cross I."/>
            <person name="Yadetie F."/>
            <person name="Muffato M."/>
            <person name="Louis A."/>
            <person name="Butcher S."/>
            <person name="Tsagkogeorga G."/>
            <person name="Konrad A."/>
            <person name="Singh S."/>
            <person name="Jensen M.F."/>
            <person name="Cong E.H."/>
            <person name="Eikeseth-Otteraa H."/>
            <person name="Noel B."/>
            <person name="Anthouard V."/>
            <person name="Porcel B.M."/>
            <person name="Kachouri-Lafond R."/>
            <person name="Nishino A."/>
            <person name="Ugolini M."/>
            <person name="Chourrout P."/>
            <person name="Nishida H."/>
            <person name="Aasland R."/>
            <person name="Huzurbazar S."/>
            <person name="Westhof E."/>
            <person name="Delsuc F."/>
            <person name="Lehrach H."/>
            <person name="Reinhardt R."/>
            <person name="Weissenbach J."/>
            <person name="Roy S.W."/>
            <person name="Artiguenave F."/>
            <person name="Postlethwait J.H."/>
            <person name="Manak J.R."/>
            <person name="Thompson E.M."/>
            <person name="Jaillon O."/>
            <person name="Du Pasquier L."/>
            <person name="Boudinot P."/>
            <person name="Liberles D.A."/>
            <person name="Volff J.N."/>
            <person name="Philippe H."/>
            <person name="Lenhard B."/>
            <person name="Roest Crollius H."/>
            <person name="Wincker P."/>
            <person name="Chourrout D."/>
        </authorList>
    </citation>
    <scope>NUCLEOTIDE SEQUENCE [LARGE SCALE GENOMIC DNA]</scope>
</reference>
<protein>
    <submittedName>
        <fullName evidence="1">Uncharacterized protein</fullName>
    </submittedName>
</protein>